<accession>A0A3N4UNK5</accession>
<keyword evidence="2" id="KW-1185">Reference proteome</keyword>
<sequence length="337" mass="36706">MNEGRGLRQSFGLYLLFWAVVLAGEAQAGCAQGQEVFTSCQIEGRDTEVFVCFDDHIATYSYGPTGGPAELVLSETIERVDYKPWSGSGISIHENITFYNGDYAYNVGGGFDRPFSEEDMQSDIRRFGWVEVTESGVPAASLECVPDTVSYGFGGGLHDLKQAAGLAWDSYSFTWVSQDIQPRPTSILRANPSVDPREYCLPATEFSLGGVRMGDSLRVLGKLGSPEAIDADPMGRGQAIDRMTLVGLEVDIFQETVVALSTTSPDWKMPSGLRVGLTRGEVIRLLGTVPNGYTATASSFASHVCMDNAVSDPEWTMVIDFGQNNRVDNIYFVNASY</sequence>
<evidence type="ECO:0000313" key="1">
    <source>
        <dbReference type="EMBL" id="RPE71598.1"/>
    </source>
</evidence>
<gene>
    <name evidence="1" type="ORF">EDD53_0722</name>
</gene>
<organism evidence="1 2">
    <name type="scientific">Pacificibacter maritimus</name>
    <dbReference type="NCBI Taxonomy" id="762213"/>
    <lineage>
        <taxon>Bacteria</taxon>
        <taxon>Pseudomonadati</taxon>
        <taxon>Pseudomonadota</taxon>
        <taxon>Alphaproteobacteria</taxon>
        <taxon>Rhodobacterales</taxon>
        <taxon>Roseobacteraceae</taxon>
        <taxon>Pacificibacter</taxon>
    </lineage>
</organism>
<dbReference type="EMBL" id="RKQK01000001">
    <property type="protein sequence ID" value="RPE71598.1"/>
    <property type="molecule type" value="Genomic_DNA"/>
</dbReference>
<name>A0A3N4UNK5_9RHOB</name>
<comment type="caution">
    <text evidence="1">The sequence shown here is derived from an EMBL/GenBank/DDBJ whole genome shotgun (WGS) entry which is preliminary data.</text>
</comment>
<protein>
    <submittedName>
        <fullName evidence="1">Uncharacterized protein</fullName>
    </submittedName>
</protein>
<evidence type="ECO:0000313" key="2">
    <source>
        <dbReference type="Proteomes" id="UP000269689"/>
    </source>
</evidence>
<reference evidence="1 2" key="1">
    <citation type="submission" date="2018-11" db="EMBL/GenBank/DDBJ databases">
        <title>Genomic Encyclopedia of Type Strains, Phase IV (KMG-IV): sequencing the most valuable type-strain genomes for metagenomic binning, comparative biology and taxonomic classification.</title>
        <authorList>
            <person name="Goeker M."/>
        </authorList>
    </citation>
    <scope>NUCLEOTIDE SEQUENCE [LARGE SCALE GENOMIC DNA]</scope>
    <source>
        <strain evidence="1 2">DSM 104731</strain>
    </source>
</reference>
<proteinExistence type="predicted"/>
<dbReference type="AlphaFoldDB" id="A0A3N4UNK5"/>
<dbReference type="Proteomes" id="UP000269689">
    <property type="component" value="Unassembled WGS sequence"/>
</dbReference>